<feature type="transmembrane region" description="Helical" evidence="2">
    <location>
        <begin position="56"/>
        <end position="78"/>
    </location>
</feature>
<evidence type="ECO:0000259" key="3">
    <source>
        <dbReference type="Pfam" id="PF04024"/>
    </source>
</evidence>
<dbReference type="InterPro" id="IPR007168">
    <property type="entry name" value="Phageshock_PspC_N"/>
</dbReference>
<feature type="region of interest" description="Disordered" evidence="1">
    <location>
        <begin position="163"/>
        <end position="284"/>
    </location>
</feature>
<feature type="transmembrane region" description="Helical" evidence="2">
    <location>
        <begin position="99"/>
        <end position="118"/>
    </location>
</feature>
<evidence type="ECO:0000256" key="2">
    <source>
        <dbReference type="SAM" id="Phobius"/>
    </source>
</evidence>
<feature type="transmembrane region" description="Helical" evidence="2">
    <location>
        <begin position="317"/>
        <end position="338"/>
    </location>
</feature>
<keyword evidence="2" id="KW-1133">Transmembrane helix</keyword>
<accession>A0ABT2H3H1</accession>
<feature type="compositionally biased region" description="Basic and acidic residues" evidence="1">
    <location>
        <begin position="255"/>
        <end position="276"/>
    </location>
</feature>
<dbReference type="Proteomes" id="UP001165586">
    <property type="component" value="Unassembled WGS sequence"/>
</dbReference>
<dbReference type="RefSeq" id="WP_259539352.1">
    <property type="nucleotide sequence ID" value="NZ_JANLCJ010000004.1"/>
</dbReference>
<keyword evidence="2" id="KW-0812">Transmembrane</keyword>
<name>A0ABT2H3H1_9MICO</name>
<evidence type="ECO:0000313" key="4">
    <source>
        <dbReference type="EMBL" id="MCS5734488.1"/>
    </source>
</evidence>
<feature type="transmembrane region" description="Helical" evidence="2">
    <location>
        <begin position="345"/>
        <end position="366"/>
    </location>
</feature>
<keyword evidence="2" id="KW-0472">Membrane</keyword>
<evidence type="ECO:0000256" key="1">
    <source>
        <dbReference type="SAM" id="MobiDB-lite"/>
    </source>
</evidence>
<dbReference type="EMBL" id="JANLCJ010000004">
    <property type="protein sequence ID" value="MCS5734488.1"/>
    <property type="molecule type" value="Genomic_DNA"/>
</dbReference>
<protein>
    <submittedName>
        <fullName evidence="4">PspC domain-containing protein</fullName>
    </submittedName>
</protein>
<proteinExistence type="predicted"/>
<feature type="compositionally biased region" description="Pro residues" evidence="1">
    <location>
        <begin position="234"/>
        <end position="248"/>
    </location>
</feature>
<dbReference type="Pfam" id="PF04024">
    <property type="entry name" value="PspC"/>
    <property type="match status" value="1"/>
</dbReference>
<feature type="transmembrane region" description="Helical" evidence="2">
    <location>
        <begin position="138"/>
        <end position="156"/>
    </location>
</feature>
<feature type="compositionally biased region" description="Low complexity" evidence="1">
    <location>
        <begin position="163"/>
        <end position="212"/>
    </location>
</feature>
<feature type="domain" description="Phage shock protein PspC N-terminal" evidence="3">
    <location>
        <begin position="29"/>
        <end position="80"/>
    </location>
</feature>
<evidence type="ECO:0000313" key="5">
    <source>
        <dbReference type="Proteomes" id="UP001165586"/>
    </source>
</evidence>
<keyword evidence="5" id="KW-1185">Reference proteome</keyword>
<sequence>MSTTPPAPPAPRPVGASFFGWIRSLGVTRPDGAWIAGVCAGVAARTGLDPLLVRGIAIVVAVLGGPVFLAYAVGWALLPDARGHIHAESAVNGRFTYPMIFIGIAAVLTFLPFTRGIWFDAVPQLWGMPDWLEGTLRTLWVLALIAGAIWLTVVIARRAAQHPGTPPAAATAEPSSFQAATAPDAATGAHPATDPLAPTADPLAPTPGADDTWLGPDAGLGVRPDAGPEASAPPTAPYAAPPAAPFAAPPWTQTDWHRERHEQAREQARARAEAWKAAHPQPRGAGAAFSSVVLGIALMAAAVVGIGYGAVVPDGKLVLVISIAALGVIAAGIVIAGIRGRTSGGLGPFAFLLALVVLFTGVLPAGTEVQPFGTQTVQVSQAVADGPDSYLLIAGKTVVDADDLTARSPGGTVDVWLGAGQTEVRVPSGLPFRVESHVFAGTVTSTLGTERSGVFVDDDRLFTASGPVAGSSADSAVDDLTPAQLDRLPVIRIWLLAGTVSIVPENDENER</sequence>
<gene>
    <name evidence="4" type="ORF">N1032_12135</name>
</gene>
<organism evidence="4 5">
    <name type="scientific">Herbiconiux daphne</name>
    <dbReference type="NCBI Taxonomy" id="2970914"/>
    <lineage>
        <taxon>Bacteria</taxon>
        <taxon>Bacillati</taxon>
        <taxon>Actinomycetota</taxon>
        <taxon>Actinomycetes</taxon>
        <taxon>Micrococcales</taxon>
        <taxon>Microbacteriaceae</taxon>
        <taxon>Herbiconiux</taxon>
    </lineage>
</organism>
<feature type="transmembrane region" description="Helical" evidence="2">
    <location>
        <begin position="285"/>
        <end position="311"/>
    </location>
</feature>
<reference evidence="4" key="1">
    <citation type="submission" date="2022-08" db="EMBL/GenBank/DDBJ databases">
        <authorList>
            <person name="Deng Y."/>
            <person name="Han X.-F."/>
            <person name="Zhang Y.-Q."/>
        </authorList>
    </citation>
    <scope>NUCLEOTIDE SEQUENCE</scope>
    <source>
        <strain evidence="4">CPCC 203386</strain>
    </source>
</reference>
<comment type="caution">
    <text evidence="4">The sequence shown here is derived from an EMBL/GenBank/DDBJ whole genome shotgun (WGS) entry which is preliminary data.</text>
</comment>